<dbReference type="Proteomes" id="UP000054166">
    <property type="component" value="Unassembled WGS sequence"/>
</dbReference>
<feature type="transmembrane region" description="Helical" evidence="7">
    <location>
        <begin position="588"/>
        <end position="608"/>
    </location>
</feature>
<dbReference type="InterPro" id="IPR024528">
    <property type="entry name" value="ThrE_2"/>
</dbReference>
<evidence type="ECO:0000256" key="6">
    <source>
        <dbReference type="SAM" id="MobiDB-lite"/>
    </source>
</evidence>
<dbReference type="STRING" id="765440.A0A0C3AIT5"/>
<keyword evidence="11" id="KW-1185">Reference proteome</keyword>
<evidence type="ECO:0000256" key="4">
    <source>
        <dbReference type="ARBA" id="ARBA00023136"/>
    </source>
</evidence>
<dbReference type="Pfam" id="PF06738">
    <property type="entry name" value="ThrE"/>
    <property type="match status" value="1"/>
</dbReference>
<dbReference type="OrthoDB" id="413008at2759"/>
<protein>
    <recommendedName>
        <fullName evidence="12">Threonine/serine exporter-like N-terminal domain-containing protein</fullName>
    </recommendedName>
</protein>
<evidence type="ECO:0000256" key="7">
    <source>
        <dbReference type="SAM" id="Phobius"/>
    </source>
</evidence>
<feature type="compositionally biased region" description="Polar residues" evidence="6">
    <location>
        <begin position="329"/>
        <end position="339"/>
    </location>
</feature>
<feature type="transmembrane region" description="Helical" evidence="7">
    <location>
        <begin position="874"/>
        <end position="896"/>
    </location>
</feature>
<proteinExistence type="inferred from homology"/>
<gene>
    <name evidence="10" type="ORF">PILCRDRAFT_99247</name>
</gene>
<dbReference type="HOGENOM" id="CLU_007078_0_2_1"/>
<accession>A0A0C3AIT5</accession>
<dbReference type="InterPro" id="IPR010619">
    <property type="entry name" value="ThrE-like_N"/>
</dbReference>
<comment type="similarity">
    <text evidence="5">Belongs to the ThrE exporter (TC 2.A.79) family.</text>
</comment>
<evidence type="ECO:0000256" key="2">
    <source>
        <dbReference type="ARBA" id="ARBA00022692"/>
    </source>
</evidence>
<feature type="compositionally biased region" description="Polar residues" evidence="6">
    <location>
        <begin position="96"/>
        <end position="108"/>
    </location>
</feature>
<evidence type="ECO:0008006" key="12">
    <source>
        <dbReference type="Google" id="ProtNLM"/>
    </source>
</evidence>
<feature type="domain" description="Threonine/Serine exporter ThrE" evidence="9">
    <location>
        <begin position="776"/>
        <end position="894"/>
    </location>
</feature>
<feature type="region of interest" description="Disordered" evidence="6">
    <location>
        <begin position="1"/>
        <end position="151"/>
    </location>
</feature>
<feature type="compositionally biased region" description="Low complexity" evidence="6">
    <location>
        <begin position="248"/>
        <end position="258"/>
    </location>
</feature>
<feature type="domain" description="Threonine/serine exporter-like N-terminal" evidence="8">
    <location>
        <begin position="481"/>
        <end position="719"/>
    </location>
</feature>
<sequence length="911" mass="99155">MTPTIRPAGEDGKPRPGGTTRTPGVKTPRKVQWATDGGADPSTSTHALDEHGLDPDAFETLTVALERHRSSTSHRGRPEPPNISIPALPYPLANRHISTGSLSASIPGTATTDSSAATSTSNSRSASPTHLVPGENHINSNEHDGLPGTTDLERYSRHQAKNVVRAHTRKKGSWVPGWLTHQKRDSASKKQKQARARVPTDSDTDGEKDRESDVEAVAADSTSTGHRMGGGVLSALLTLYDRNQSMHTFSSTSTTRSSLDGHDPSPETTDNTRRNAVIDLPEKPWLHHRPQHPPMPLPDSVSYPPSAPPQSSKFTPSPKRPGYKLSRFSLESSLPTRRTLNVLPTIRRPASLHFDKPASAPSTPSSSDSGSQTPSEHLPRDSIGGTQSHGGGKHKLTGMLAHANHSFHSLKSSIGNNFPGTKSSPSSGTGTPVNEGEEWEKWLIKEREKAREKRKKDEKRRKKKREAFITRHVAEIIQRQEFILKLTRALMMFGGPSHRLQAQIQATARVLDIELSCMYLPDVMLISFDDGNTGTSNIKFIRQSSALDMGKLYDGFRLYWKVIHDKISVSEASAELDILMQRKPMYNMWQLVVIGGMCSASICSVSFSGSFIDSLIVIPMGCLLVFIQLISVRNELYSNVFEITIATLLSFLSAVFAGTHRFCYSAMASSSVVLILPGFIVTLGALELTSRSIVSGAVRLCFAAVYSLFLGFGLAIGAEAYQKMSGKGIIGSQDYSCQLSHDPNGPWWQRTPGLFWAFLTVPMFSLFLSLRNQSPWNRKELLFSIIISCIGWVTNHFTGTKFINQNDISAAVGAFAVGLISNIYGRFFGGNAFVVMITGILFQVPSGLSNGGLLQFASQQSAGVSNSYLSGFQTALQLISVAIGLTVGLSISLVVVHPIQSRKRAAGIFSL</sequence>
<dbReference type="InParanoid" id="A0A0C3AIT5"/>
<keyword evidence="3 7" id="KW-1133">Transmembrane helix</keyword>
<feature type="compositionally biased region" description="Low complexity" evidence="6">
    <location>
        <begin position="419"/>
        <end position="432"/>
    </location>
</feature>
<keyword evidence="4 7" id="KW-0472">Membrane</keyword>
<feature type="transmembrane region" description="Helical" evidence="7">
    <location>
        <begin position="614"/>
        <end position="632"/>
    </location>
</feature>
<feature type="compositionally biased region" description="Low complexity" evidence="6">
    <location>
        <begin position="357"/>
        <end position="375"/>
    </location>
</feature>
<evidence type="ECO:0000259" key="8">
    <source>
        <dbReference type="Pfam" id="PF06738"/>
    </source>
</evidence>
<feature type="transmembrane region" description="Helical" evidence="7">
    <location>
        <begin position="782"/>
        <end position="802"/>
    </location>
</feature>
<feature type="compositionally biased region" description="Basic residues" evidence="6">
    <location>
        <begin position="163"/>
        <end position="172"/>
    </location>
</feature>
<feature type="transmembrane region" description="Helical" evidence="7">
    <location>
        <begin position="664"/>
        <end position="686"/>
    </location>
</feature>
<feature type="region of interest" description="Disordered" evidence="6">
    <location>
        <begin position="248"/>
        <end position="396"/>
    </location>
</feature>
<feature type="transmembrane region" description="Helical" evidence="7">
    <location>
        <begin position="808"/>
        <end position="825"/>
    </location>
</feature>
<evidence type="ECO:0000256" key="3">
    <source>
        <dbReference type="ARBA" id="ARBA00022989"/>
    </source>
</evidence>
<dbReference type="InterPro" id="IPR051361">
    <property type="entry name" value="ThrE/Ser_Exporter"/>
</dbReference>
<feature type="transmembrane region" description="Helical" evidence="7">
    <location>
        <begin position="832"/>
        <end position="854"/>
    </location>
</feature>
<dbReference type="GO" id="GO:0022857">
    <property type="term" value="F:transmembrane transporter activity"/>
    <property type="evidence" value="ECO:0007669"/>
    <property type="project" value="InterPro"/>
</dbReference>
<evidence type="ECO:0000256" key="1">
    <source>
        <dbReference type="ARBA" id="ARBA00004141"/>
    </source>
</evidence>
<feature type="transmembrane region" description="Helical" evidence="7">
    <location>
        <begin position="698"/>
        <end position="718"/>
    </location>
</feature>
<feature type="region of interest" description="Disordered" evidence="6">
    <location>
        <begin position="411"/>
        <end position="440"/>
    </location>
</feature>
<evidence type="ECO:0000313" key="11">
    <source>
        <dbReference type="Proteomes" id="UP000054166"/>
    </source>
</evidence>
<feature type="compositionally biased region" description="Basic and acidic residues" evidence="6">
    <location>
        <begin position="140"/>
        <end position="151"/>
    </location>
</feature>
<name>A0A0C3AIT5_PILCF</name>
<evidence type="ECO:0000256" key="5">
    <source>
        <dbReference type="ARBA" id="ARBA00034125"/>
    </source>
</evidence>
<evidence type="ECO:0000259" key="9">
    <source>
        <dbReference type="Pfam" id="PF12821"/>
    </source>
</evidence>
<dbReference type="PANTHER" id="PTHR31082">
    <property type="entry name" value="PHEROMONE-REGULATED MEMBRANE PROTEIN 10"/>
    <property type="match status" value="1"/>
</dbReference>
<dbReference type="Pfam" id="PF12821">
    <property type="entry name" value="ThrE_2"/>
    <property type="match status" value="1"/>
</dbReference>
<dbReference type="PANTHER" id="PTHR31082:SF4">
    <property type="entry name" value="PHEROMONE-REGULATED MEMBRANE PROTEIN 10"/>
    <property type="match status" value="1"/>
</dbReference>
<reference evidence="10 11" key="1">
    <citation type="submission" date="2014-04" db="EMBL/GenBank/DDBJ databases">
        <authorList>
            <consortium name="DOE Joint Genome Institute"/>
            <person name="Kuo A."/>
            <person name="Tarkka M."/>
            <person name="Buscot F."/>
            <person name="Kohler A."/>
            <person name="Nagy L.G."/>
            <person name="Floudas D."/>
            <person name="Copeland A."/>
            <person name="Barry K.W."/>
            <person name="Cichocki N."/>
            <person name="Veneault-Fourrey C."/>
            <person name="LaButti K."/>
            <person name="Lindquist E.A."/>
            <person name="Lipzen A."/>
            <person name="Lundell T."/>
            <person name="Morin E."/>
            <person name="Murat C."/>
            <person name="Sun H."/>
            <person name="Tunlid A."/>
            <person name="Henrissat B."/>
            <person name="Grigoriev I.V."/>
            <person name="Hibbett D.S."/>
            <person name="Martin F."/>
            <person name="Nordberg H.P."/>
            <person name="Cantor M.N."/>
            <person name="Hua S.X."/>
        </authorList>
    </citation>
    <scope>NUCLEOTIDE SEQUENCE [LARGE SCALE GENOMIC DNA]</scope>
    <source>
        <strain evidence="10 11">F 1598</strain>
    </source>
</reference>
<reference evidence="11" key="2">
    <citation type="submission" date="2015-01" db="EMBL/GenBank/DDBJ databases">
        <title>Evolutionary Origins and Diversification of the Mycorrhizal Mutualists.</title>
        <authorList>
            <consortium name="DOE Joint Genome Institute"/>
            <consortium name="Mycorrhizal Genomics Consortium"/>
            <person name="Kohler A."/>
            <person name="Kuo A."/>
            <person name="Nagy L.G."/>
            <person name="Floudas D."/>
            <person name="Copeland A."/>
            <person name="Barry K.W."/>
            <person name="Cichocki N."/>
            <person name="Veneault-Fourrey C."/>
            <person name="LaButti K."/>
            <person name="Lindquist E.A."/>
            <person name="Lipzen A."/>
            <person name="Lundell T."/>
            <person name="Morin E."/>
            <person name="Murat C."/>
            <person name="Riley R."/>
            <person name="Ohm R."/>
            <person name="Sun H."/>
            <person name="Tunlid A."/>
            <person name="Henrissat B."/>
            <person name="Grigoriev I.V."/>
            <person name="Hibbett D.S."/>
            <person name="Martin F."/>
        </authorList>
    </citation>
    <scope>NUCLEOTIDE SEQUENCE [LARGE SCALE GENOMIC DNA]</scope>
    <source>
        <strain evidence="11">F 1598</strain>
    </source>
</reference>
<dbReference type="AlphaFoldDB" id="A0A0C3AIT5"/>
<comment type="subcellular location">
    <subcellularLocation>
        <location evidence="1">Membrane</location>
        <topology evidence="1">Multi-pass membrane protein</topology>
    </subcellularLocation>
</comment>
<feature type="region of interest" description="Disordered" evidence="6">
    <location>
        <begin position="163"/>
        <end position="229"/>
    </location>
</feature>
<dbReference type="GO" id="GO:0016020">
    <property type="term" value="C:membrane"/>
    <property type="evidence" value="ECO:0007669"/>
    <property type="project" value="UniProtKB-SubCell"/>
</dbReference>
<feature type="compositionally biased region" description="Basic and acidic residues" evidence="6">
    <location>
        <begin position="259"/>
        <end position="273"/>
    </location>
</feature>
<feature type="compositionally biased region" description="Low complexity" evidence="6">
    <location>
        <begin position="109"/>
        <end position="129"/>
    </location>
</feature>
<evidence type="ECO:0000313" key="10">
    <source>
        <dbReference type="EMBL" id="KIM73743.1"/>
    </source>
</evidence>
<feature type="transmembrane region" description="Helical" evidence="7">
    <location>
        <begin position="753"/>
        <end position="770"/>
    </location>
</feature>
<dbReference type="EMBL" id="KN833074">
    <property type="protein sequence ID" value="KIM73743.1"/>
    <property type="molecule type" value="Genomic_DNA"/>
</dbReference>
<organism evidence="10 11">
    <name type="scientific">Piloderma croceum (strain F 1598)</name>
    <dbReference type="NCBI Taxonomy" id="765440"/>
    <lineage>
        <taxon>Eukaryota</taxon>
        <taxon>Fungi</taxon>
        <taxon>Dikarya</taxon>
        <taxon>Basidiomycota</taxon>
        <taxon>Agaricomycotina</taxon>
        <taxon>Agaricomycetes</taxon>
        <taxon>Agaricomycetidae</taxon>
        <taxon>Atheliales</taxon>
        <taxon>Atheliaceae</taxon>
        <taxon>Piloderma</taxon>
    </lineage>
</organism>
<keyword evidence="2 7" id="KW-0812">Transmembrane</keyword>